<feature type="compositionally biased region" description="Low complexity" evidence="1">
    <location>
        <begin position="90"/>
        <end position="99"/>
    </location>
</feature>
<reference evidence="2" key="1">
    <citation type="submission" date="2020-02" db="EMBL/GenBank/DDBJ databases">
        <authorList>
            <person name="Meier V. D."/>
        </authorList>
    </citation>
    <scope>NUCLEOTIDE SEQUENCE</scope>
    <source>
        <strain evidence="2">AVDCRST_MAG53</strain>
    </source>
</reference>
<evidence type="ECO:0000256" key="1">
    <source>
        <dbReference type="SAM" id="MobiDB-lite"/>
    </source>
</evidence>
<feature type="compositionally biased region" description="Basic and acidic residues" evidence="1">
    <location>
        <begin position="41"/>
        <end position="59"/>
    </location>
</feature>
<gene>
    <name evidence="2" type="ORF">AVDCRST_MAG53-1698</name>
</gene>
<evidence type="ECO:0000313" key="2">
    <source>
        <dbReference type="EMBL" id="CAA9494143.1"/>
    </source>
</evidence>
<organism evidence="2">
    <name type="scientific">uncultured Solirubrobacteraceae bacterium</name>
    <dbReference type="NCBI Taxonomy" id="1162706"/>
    <lineage>
        <taxon>Bacteria</taxon>
        <taxon>Bacillati</taxon>
        <taxon>Actinomycetota</taxon>
        <taxon>Thermoleophilia</taxon>
        <taxon>Solirubrobacterales</taxon>
        <taxon>Solirubrobacteraceae</taxon>
        <taxon>environmental samples</taxon>
    </lineage>
</organism>
<feature type="region of interest" description="Disordered" evidence="1">
    <location>
        <begin position="1"/>
        <end position="161"/>
    </location>
</feature>
<feature type="non-terminal residue" evidence="2">
    <location>
        <position position="161"/>
    </location>
</feature>
<sequence length="161" mass="17162">VPAHAPPPPRAAPRRDPGAGVRLLRRGEEPGGDHAAAAALRGDHARPDRHARGHADRIPAARTPRPRSLAHLDPSVGAAPSFRRHAAQGPLCALASRPPLRARRAAAHGDDRHRLLRARVRSTGGARAPPLRRPRRRADLRAPRPGHRPAAGRGRPGPDGL</sequence>
<feature type="non-terminal residue" evidence="2">
    <location>
        <position position="1"/>
    </location>
</feature>
<dbReference type="EMBL" id="CADCVR010000052">
    <property type="protein sequence ID" value="CAA9494143.1"/>
    <property type="molecule type" value="Genomic_DNA"/>
</dbReference>
<name>A0A6J4SBS5_9ACTN</name>
<proteinExistence type="predicted"/>
<accession>A0A6J4SBS5</accession>
<feature type="compositionally biased region" description="Pro residues" evidence="1">
    <location>
        <begin position="1"/>
        <end position="11"/>
    </location>
</feature>
<dbReference type="AlphaFoldDB" id="A0A6J4SBS5"/>
<protein>
    <submittedName>
        <fullName evidence="2">Cell division inhibitor</fullName>
    </submittedName>
</protein>